<accession>A0AAV1S952</accession>
<organism evidence="2 3">
    <name type="scientific">Dovyalis caffra</name>
    <dbReference type="NCBI Taxonomy" id="77055"/>
    <lineage>
        <taxon>Eukaryota</taxon>
        <taxon>Viridiplantae</taxon>
        <taxon>Streptophyta</taxon>
        <taxon>Embryophyta</taxon>
        <taxon>Tracheophyta</taxon>
        <taxon>Spermatophyta</taxon>
        <taxon>Magnoliopsida</taxon>
        <taxon>eudicotyledons</taxon>
        <taxon>Gunneridae</taxon>
        <taxon>Pentapetalae</taxon>
        <taxon>rosids</taxon>
        <taxon>fabids</taxon>
        <taxon>Malpighiales</taxon>
        <taxon>Salicaceae</taxon>
        <taxon>Flacourtieae</taxon>
        <taxon>Dovyalis</taxon>
    </lineage>
</organism>
<protein>
    <submittedName>
        <fullName evidence="2">Uncharacterized protein</fullName>
    </submittedName>
</protein>
<sequence length="627" mass="69620">MEDDGRGAGTKTQWWWWCAMASMAQLGWGISSLKKGYAGDSRYMPLKACAVASLFVGSAASASIAVLKASGMHTVEDFLEVGANMRTGLGIPPRVPKDEAASRMLKIDAISHPIFCNARMQAVDVKNMLHFTPLFCAFSAMDVDCTQFSSHDNEIIYDFNFRQIPYNTVAELASSASKSYGLNNKSTIDRESIKKKKLIDRPQQRRIWSAYHCAKDLKKADIHFWPSNTNVVTDVKFKSKVLGGMLKLPQITIDDSSKSLLLNLIAYERCVDASGELWASSYIWFFDPLIQDFEDAQVLQSEGILVGNLGCDQQVADHFNEMARHLMPNPYVYNDVKWFLDNHYKGIFKKWIAEWLQVYFSVPWTFIAFVAATFGLTLTAIQSYLAAFPSGGDASVKKPSLFITMHGCFEPSTPVRKEDLDSFIDVRRYFGKKLNVSDKNGGGPVTVADTEAEEAIVSIVLENLLSHAVFGKETRRNSEDVNTITSRFQTLFALWIPLMEQTALFVEGLTGRKTTKNCEQVSARACQDLVRARVDVKSRQYSDDAEFACDRIVGAGLGQILHDVSCFAYGSLASGSVDLVVDCVLDCHDFLALIAVLEGAGVVISDWEGNELYLDVDPEVYAIPGGY</sequence>
<proteinExistence type="predicted"/>
<dbReference type="PANTHER" id="PTHR37744">
    <property type="entry name" value="STAR LIPID TRANSFER-LIKE PROTEIN"/>
    <property type="match status" value="1"/>
</dbReference>
<keyword evidence="3" id="KW-1185">Reference proteome</keyword>
<dbReference type="AlphaFoldDB" id="A0AAV1S952"/>
<dbReference type="Gene3D" id="3.30.540.10">
    <property type="entry name" value="Fructose-1,6-Bisphosphatase, subunit A, domain 1"/>
    <property type="match status" value="1"/>
</dbReference>
<keyword evidence="1" id="KW-1133">Transmembrane helix</keyword>
<dbReference type="EMBL" id="CAWUPB010001173">
    <property type="protein sequence ID" value="CAK7347800.1"/>
    <property type="molecule type" value="Genomic_DNA"/>
</dbReference>
<evidence type="ECO:0000313" key="3">
    <source>
        <dbReference type="Proteomes" id="UP001314170"/>
    </source>
</evidence>
<evidence type="ECO:0000313" key="2">
    <source>
        <dbReference type="EMBL" id="CAK7347800.1"/>
    </source>
</evidence>
<comment type="caution">
    <text evidence="2">The sequence shown here is derived from an EMBL/GenBank/DDBJ whole genome shotgun (WGS) entry which is preliminary data.</text>
</comment>
<dbReference type="SUPFAM" id="SSF56655">
    <property type="entry name" value="Carbohydrate phosphatase"/>
    <property type="match status" value="1"/>
</dbReference>
<name>A0AAV1S952_9ROSI</name>
<feature type="transmembrane region" description="Helical" evidence="1">
    <location>
        <begin position="14"/>
        <end position="33"/>
    </location>
</feature>
<evidence type="ECO:0000256" key="1">
    <source>
        <dbReference type="SAM" id="Phobius"/>
    </source>
</evidence>
<dbReference type="Proteomes" id="UP001314170">
    <property type="component" value="Unassembled WGS sequence"/>
</dbReference>
<feature type="transmembrane region" description="Helical" evidence="1">
    <location>
        <begin position="45"/>
        <end position="67"/>
    </location>
</feature>
<reference evidence="2 3" key="1">
    <citation type="submission" date="2024-01" db="EMBL/GenBank/DDBJ databases">
        <authorList>
            <person name="Waweru B."/>
        </authorList>
    </citation>
    <scope>NUCLEOTIDE SEQUENCE [LARGE SCALE GENOMIC DNA]</scope>
</reference>
<dbReference type="PANTHER" id="PTHR37744:SF1">
    <property type="entry name" value="STAR LIPID TRANSFER-LIKE PROTEIN"/>
    <property type="match status" value="1"/>
</dbReference>
<keyword evidence="1" id="KW-0472">Membrane</keyword>
<keyword evidence="1" id="KW-0812">Transmembrane</keyword>
<dbReference type="Pfam" id="PF03140">
    <property type="entry name" value="DUF247"/>
    <property type="match status" value="1"/>
</dbReference>
<gene>
    <name evidence="2" type="ORF">DCAF_LOCUS20489</name>
</gene>
<dbReference type="Gene3D" id="3.40.190.80">
    <property type="match status" value="1"/>
</dbReference>
<dbReference type="InterPro" id="IPR004158">
    <property type="entry name" value="DUF247_pln"/>
</dbReference>